<dbReference type="Proteomes" id="UP000824120">
    <property type="component" value="Chromosome 11"/>
</dbReference>
<protein>
    <recommendedName>
        <fullName evidence="2">DUF4283 domain-containing protein</fullName>
    </recommendedName>
</protein>
<evidence type="ECO:0000313" key="3">
    <source>
        <dbReference type="EMBL" id="KAG5575474.1"/>
    </source>
</evidence>
<organism evidence="3 4">
    <name type="scientific">Solanum commersonii</name>
    <name type="common">Commerson's wild potato</name>
    <name type="synonym">Commerson's nightshade</name>
    <dbReference type="NCBI Taxonomy" id="4109"/>
    <lineage>
        <taxon>Eukaryota</taxon>
        <taxon>Viridiplantae</taxon>
        <taxon>Streptophyta</taxon>
        <taxon>Embryophyta</taxon>
        <taxon>Tracheophyta</taxon>
        <taxon>Spermatophyta</taxon>
        <taxon>Magnoliopsida</taxon>
        <taxon>eudicotyledons</taxon>
        <taxon>Gunneridae</taxon>
        <taxon>Pentapetalae</taxon>
        <taxon>asterids</taxon>
        <taxon>lamiids</taxon>
        <taxon>Solanales</taxon>
        <taxon>Solanaceae</taxon>
        <taxon>Solanoideae</taxon>
        <taxon>Solaneae</taxon>
        <taxon>Solanum</taxon>
    </lineage>
</organism>
<evidence type="ECO:0000313" key="4">
    <source>
        <dbReference type="Proteomes" id="UP000824120"/>
    </source>
</evidence>
<dbReference type="InterPro" id="IPR025558">
    <property type="entry name" value="DUF4283"/>
</dbReference>
<accession>A0A9J5WIS7</accession>
<dbReference type="PANTHER" id="PTHR34427:SF10">
    <property type="entry name" value="DUF4283 DOMAIN-CONTAINING PROTEIN"/>
    <property type="match status" value="1"/>
</dbReference>
<dbReference type="OrthoDB" id="1745573at2759"/>
<dbReference type="Pfam" id="PF14111">
    <property type="entry name" value="DUF4283"/>
    <property type="match status" value="1"/>
</dbReference>
<comment type="caution">
    <text evidence="3">The sequence shown here is derived from an EMBL/GenBank/DDBJ whole genome shotgun (WGS) entry which is preliminary data.</text>
</comment>
<dbReference type="EMBL" id="JACXVP010000011">
    <property type="protein sequence ID" value="KAG5575474.1"/>
    <property type="molecule type" value="Genomic_DNA"/>
</dbReference>
<dbReference type="AlphaFoldDB" id="A0A9J5WIS7"/>
<gene>
    <name evidence="3" type="ORF">H5410_055608</name>
</gene>
<proteinExistence type="predicted"/>
<evidence type="ECO:0000259" key="2">
    <source>
        <dbReference type="Pfam" id="PF14111"/>
    </source>
</evidence>
<evidence type="ECO:0000256" key="1">
    <source>
        <dbReference type="SAM" id="MobiDB-lite"/>
    </source>
</evidence>
<name>A0A9J5WIS7_SOLCO</name>
<keyword evidence="4" id="KW-1185">Reference proteome</keyword>
<feature type="domain" description="DUF4283" evidence="2">
    <location>
        <begin position="170"/>
        <end position="236"/>
    </location>
</feature>
<feature type="region of interest" description="Disordered" evidence="1">
    <location>
        <begin position="338"/>
        <end position="385"/>
    </location>
</feature>
<reference evidence="3 4" key="1">
    <citation type="submission" date="2020-09" db="EMBL/GenBank/DDBJ databases">
        <title>De no assembly of potato wild relative species, Solanum commersonii.</title>
        <authorList>
            <person name="Cho K."/>
        </authorList>
    </citation>
    <scope>NUCLEOTIDE SEQUENCE [LARGE SCALE GENOMIC DNA]</scope>
    <source>
        <strain evidence="3">LZ3.2</strain>
        <tissue evidence="3">Leaf</tissue>
    </source>
</reference>
<dbReference type="PANTHER" id="PTHR34427">
    <property type="entry name" value="DUF4283 DOMAIN PROTEIN"/>
    <property type="match status" value="1"/>
</dbReference>
<sequence length="385" mass="44760">MDNRLCFRSGRKSYEISMYSSDSVLWFDWVENVTNSIRRLTLSKGALLWLCRRMSDASENRGKNFKSFLSIITVKGYNKVVIIIPESSYNKGWGLMATKIEELITEKTSTPGAYITNGGTTEHLLNEKGSFKDALNKCKWTLKEAEVTEVDVVKNQLSVKTQEADNDRLCRFPTRNEVRRWAQQTWKGTQNIQVYDMNGFQFLFEFQSRKVAEHILMGDWRRQGVILTLDWWSPTKGSFPIQTKFDWFWIRVHGLPLHLWSTSVMKEICDKCGGWLENKEEMELKNHLRWARIRVTIAGKGEPRVVLGCGKYKKTFHEKGKELVESVGPDRILLNSTLPPDMDQPESPFRPIHLTPRPKLTSEPFIEPIGSQEPYQEEDRLLFKK</sequence>